<feature type="chain" id="PRO_5042033286" evidence="1">
    <location>
        <begin position="20"/>
        <end position="105"/>
    </location>
</feature>
<evidence type="ECO:0000256" key="1">
    <source>
        <dbReference type="SAM" id="SignalP"/>
    </source>
</evidence>
<comment type="caution">
    <text evidence="2">The sequence shown here is derived from an EMBL/GenBank/DDBJ whole genome shotgun (WGS) entry which is preliminary data.</text>
</comment>
<proteinExistence type="predicted"/>
<name>A0AAD4CMT7_ASPNN</name>
<reference evidence="2" key="2">
    <citation type="submission" date="2020-02" db="EMBL/GenBank/DDBJ databases">
        <authorList>
            <person name="Gilchrist C.L.M."/>
            <person name="Chooi Y.-H."/>
        </authorList>
    </citation>
    <scope>NUCLEOTIDE SEQUENCE</scope>
    <source>
        <strain evidence="2">MST-FP2251</strain>
    </source>
</reference>
<evidence type="ECO:0000313" key="2">
    <source>
        <dbReference type="EMBL" id="KAF9889429.1"/>
    </source>
</evidence>
<protein>
    <submittedName>
        <fullName evidence="2">Uncharacterized protein</fullName>
    </submittedName>
</protein>
<keyword evidence="1" id="KW-0732">Signal</keyword>
<organism evidence="2 3">
    <name type="scientific">Aspergillus nanangensis</name>
    <dbReference type="NCBI Taxonomy" id="2582783"/>
    <lineage>
        <taxon>Eukaryota</taxon>
        <taxon>Fungi</taxon>
        <taxon>Dikarya</taxon>
        <taxon>Ascomycota</taxon>
        <taxon>Pezizomycotina</taxon>
        <taxon>Eurotiomycetes</taxon>
        <taxon>Eurotiomycetidae</taxon>
        <taxon>Eurotiales</taxon>
        <taxon>Aspergillaceae</taxon>
        <taxon>Aspergillus</taxon>
        <taxon>Aspergillus subgen. Circumdati</taxon>
    </lineage>
</organism>
<sequence>MKTIAIVAVLGTLASLATANPVEKRFDVSITFYGVNNEDSYTKSFPTDRTNVQIDNDLVVHRITSPGGGFCSLVGVDGETVVIYAEDDKSLKEPQAMKFGSCGNN</sequence>
<dbReference type="AlphaFoldDB" id="A0AAD4CMT7"/>
<feature type="signal peptide" evidence="1">
    <location>
        <begin position="1"/>
        <end position="19"/>
    </location>
</feature>
<evidence type="ECO:0000313" key="3">
    <source>
        <dbReference type="Proteomes" id="UP001194746"/>
    </source>
</evidence>
<keyword evidence="3" id="KW-1185">Reference proteome</keyword>
<dbReference type="Proteomes" id="UP001194746">
    <property type="component" value="Unassembled WGS sequence"/>
</dbReference>
<accession>A0AAD4CMT7</accession>
<dbReference type="EMBL" id="VCAU01000036">
    <property type="protein sequence ID" value="KAF9889429.1"/>
    <property type="molecule type" value="Genomic_DNA"/>
</dbReference>
<gene>
    <name evidence="2" type="ORF">FE257_007331</name>
</gene>
<reference evidence="2" key="1">
    <citation type="journal article" date="2019" name="Beilstein J. Org. Chem.">
        <title>Nanangenines: drimane sesquiterpenoids as the dominant metabolite cohort of a novel Australian fungus, Aspergillus nanangensis.</title>
        <authorList>
            <person name="Lacey H.J."/>
            <person name="Gilchrist C.L.M."/>
            <person name="Crombie A."/>
            <person name="Kalaitzis J.A."/>
            <person name="Vuong D."/>
            <person name="Rutledge P.J."/>
            <person name="Turner P."/>
            <person name="Pitt J.I."/>
            <person name="Lacey E."/>
            <person name="Chooi Y.H."/>
            <person name="Piggott A.M."/>
        </authorList>
    </citation>
    <scope>NUCLEOTIDE SEQUENCE</scope>
    <source>
        <strain evidence="2">MST-FP2251</strain>
    </source>
</reference>